<accession>A0ABZ0ICF7</accession>
<dbReference type="EMBL" id="CP136865">
    <property type="protein sequence ID" value="WOJ96768.1"/>
    <property type="molecule type" value="Genomic_DNA"/>
</dbReference>
<dbReference type="PANTHER" id="PTHR12526:SF600">
    <property type="entry name" value="GLYCOSYL TRANSFERASE GROUP 1"/>
    <property type="match status" value="1"/>
</dbReference>
<organism evidence="1 2">
    <name type="scientific">Congregibacter brevis</name>
    <dbReference type="NCBI Taxonomy" id="3081201"/>
    <lineage>
        <taxon>Bacteria</taxon>
        <taxon>Pseudomonadati</taxon>
        <taxon>Pseudomonadota</taxon>
        <taxon>Gammaproteobacteria</taxon>
        <taxon>Cellvibrionales</taxon>
        <taxon>Halieaceae</taxon>
        <taxon>Congregibacter</taxon>
    </lineage>
</organism>
<proteinExistence type="predicted"/>
<protein>
    <submittedName>
        <fullName evidence="1">Glycosyltransferase</fullName>
        <ecNumber evidence="1">2.4.-.-</ecNumber>
    </submittedName>
</protein>
<gene>
    <name evidence="1" type="ORF">R0137_16200</name>
</gene>
<keyword evidence="2" id="KW-1185">Reference proteome</keyword>
<evidence type="ECO:0000313" key="1">
    <source>
        <dbReference type="EMBL" id="WOJ96768.1"/>
    </source>
</evidence>
<dbReference type="PANTHER" id="PTHR12526">
    <property type="entry name" value="GLYCOSYLTRANSFERASE"/>
    <property type="match status" value="1"/>
</dbReference>
<dbReference type="SUPFAM" id="SSF53756">
    <property type="entry name" value="UDP-Glycosyltransferase/glycogen phosphorylase"/>
    <property type="match status" value="1"/>
</dbReference>
<dbReference type="Proteomes" id="UP001626549">
    <property type="component" value="Chromosome"/>
</dbReference>
<keyword evidence="1" id="KW-0808">Transferase</keyword>
<evidence type="ECO:0000313" key="2">
    <source>
        <dbReference type="Proteomes" id="UP001626549"/>
    </source>
</evidence>
<dbReference type="Pfam" id="PF13692">
    <property type="entry name" value="Glyco_trans_1_4"/>
    <property type="match status" value="1"/>
</dbReference>
<name>A0ABZ0ICF7_9GAMM</name>
<reference evidence="1 2" key="1">
    <citation type="submission" date="2023-10" db="EMBL/GenBank/DDBJ databases">
        <title>Two novel species belonging to the OM43/NOR5 clade.</title>
        <authorList>
            <person name="Park M."/>
        </authorList>
    </citation>
    <scope>NUCLEOTIDE SEQUENCE [LARGE SCALE GENOMIC DNA]</scope>
    <source>
        <strain evidence="1 2">IMCC45268</strain>
    </source>
</reference>
<dbReference type="GO" id="GO:0016757">
    <property type="term" value="F:glycosyltransferase activity"/>
    <property type="evidence" value="ECO:0007669"/>
    <property type="project" value="UniProtKB-KW"/>
</dbReference>
<dbReference type="EC" id="2.4.-.-" evidence="1"/>
<sequence>MNEAREGPRRLAVFGAYSDHDLYQRNRTLVQILDAFSEATVYIRPQARATGTGFSSNLSLFKRMRGMFSDALSLWTQRALLRDCDTVFVPYPAYFDLLVLWVAGYTSGKLVVADAFLELNSTVVEDRKLIPPRSLRAWLLNAFQNFTLSRADIVLIDTPEQASLLCQHLKGSPMKVADVPVGIDESLWTEVPFPALSERVQLLFWGTFIPLHGVEHIVAAARILESRNVPADLLLIGDGQMASEVAEELKQAPVAHLRWKRELVDTQALRAAVTQAHVVLGVFGDSNKAGSVIPYKVHQGLAAGRPVITRSGPATERIADERRGVILCPPSDPLALASAIETTVTRLRNGWSPTPRTVYEQSLGRSVLMRKLAASLGVDVPDLEEVGSQS</sequence>
<keyword evidence="1" id="KW-0328">Glycosyltransferase</keyword>
<dbReference type="RefSeq" id="WP_407327453.1">
    <property type="nucleotide sequence ID" value="NZ_CP136865.1"/>
</dbReference>
<dbReference type="Gene3D" id="3.40.50.2000">
    <property type="entry name" value="Glycogen Phosphorylase B"/>
    <property type="match status" value="2"/>
</dbReference>